<comment type="caution">
    <text evidence="9">The sequence shown here is derived from an EMBL/GenBank/DDBJ whole genome shotgun (WGS) entry which is preliminary data.</text>
</comment>
<feature type="chain" id="PRO_5037448809" description="Flagellar L-ring protein" evidence="8">
    <location>
        <begin position="18"/>
        <end position="216"/>
    </location>
</feature>
<dbReference type="RefSeq" id="WP_189542870.1">
    <property type="nucleotide sequence ID" value="NZ_BMZD01000010.1"/>
</dbReference>
<keyword evidence="10" id="KW-1185">Reference proteome</keyword>
<feature type="signal peptide" evidence="8">
    <location>
        <begin position="1"/>
        <end position="17"/>
    </location>
</feature>
<dbReference type="EMBL" id="BMZD01000010">
    <property type="protein sequence ID" value="GHA06625.1"/>
    <property type="molecule type" value="Genomic_DNA"/>
</dbReference>
<comment type="subunit">
    <text evidence="7">The basal body constitutes a major portion of the flagellar organelle and consists of four rings (L,P,S, and M) mounted on a central rod.</text>
</comment>
<keyword evidence="5 7" id="KW-0975">Bacterial flagellum</keyword>
<comment type="function">
    <text evidence="1 7">Assembles around the rod to form the L-ring and probably protects the motor/basal body from shearing forces during rotation.</text>
</comment>
<dbReference type="Proteomes" id="UP000634139">
    <property type="component" value="Unassembled WGS sequence"/>
</dbReference>
<evidence type="ECO:0000256" key="1">
    <source>
        <dbReference type="ARBA" id="ARBA00002591"/>
    </source>
</evidence>
<keyword evidence="3 8" id="KW-0732">Signal</keyword>
<dbReference type="GO" id="GO:0071973">
    <property type="term" value="P:bacterial-type flagellum-dependent cell motility"/>
    <property type="evidence" value="ECO:0007669"/>
    <property type="project" value="InterPro"/>
</dbReference>
<evidence type="ECO:0000256" key="4">
    <source>
        <dbReference type="ARBA" id="ARBA00023136"/>
    </source>
</evidence>
<dbReference type="PANTHER" id="PTHR34933">
    <property type="entry name" value="FLAGELLAR L-RING PROTEIN"/>
    <property type="match status" value="1"/>
</dbReference>
<dbReference type="GO" id="GO:0009427">
    <property type="term" value="C:bacterial-type flagellum basal body, distal rod, L ring"/>
    <property type="evidence" value="ECO:0007669"/>
    <property type="project" value="InterPro"/>
</dbReference>
<dbReference type="PRINTS" id="PR01008">
    <property type="entry name" value="FLGLRINGFLGH"/>
</dbReference>
<keyword evidence="9" id="KW-0969">Cilium</keyword>
<evidence type="ECO:0000313" key="9">
    <source>
        <dbReference type="EMBL" id="GHA06625.1"/>
    </source>
</evidence>
<name>A0A918RNC3_9SPHN</name>
<protein>
    <recommendedName>
        <fullName evidence="7">Flagellar L-ring protein</fullName>
    </recommendedName>
    <alternativeName>
        <fullName evidence="7">Basal body L-ring protein</fullName>
    </alternativeName>
</protein>
<evidence type="ECO:0000256" key="2">
    <source>
        <dbReference type="ARBA" id="ARBA00006929"/>
    </source>
</evidence>
<proteinExistence type="inferred from homology"/>
<keyword evidence="9" id="KW-0966">Cell projection</keyword>
<dbReference type="GO" id="GO:0009279">
    <property type="term" value="C:cell outer membrane"/>
    <property type="evidence" value="ECO:0007669"/>
    <property type="project" value="UniProtKB-SubCell"/>
</dbReference>
<evidence type="ECO:0000256" key="7">
    <source>
        <dbReference type="HAMAP-Rule" id="MF_00415"/>
    </source>
</evidence>
<organism evidence="9 10">
    <name type="scientific">Novosphingobium arvoryzae</name>
    <dbReference type="NCBI Taxonomy" id="1256514"/>
    <lineage>
        <taxon>Bacteria</taxon>
        <taxon>Pseudomonadati</taxon>
        <taxon>Pseudomonadota</taxon>
        <taxon>Alphaproteobacteria</taxon>
        <taxon>Sphingomonadales</taxon>
        <taxon>Sphingomonadaceae</taxon>
        <taxon>Novosphingobium</taxon>
    </lineage>
</organism>
<dbReference type="GO" id="GO:0003774">
    <property type="term" value="F:cytoskeletal motor activity"/>
    <property type="evidence" value="ECO:0007669"/>
    <property type="project" value="InterPro"/>
</dbReference>
<keyword evidence="6 7" id="KW-0998">Cell outer membrane</keyword>
<comment type="similarity">
    <text evidence="2 7">Belongs to the FlgH family.</text>
</comment>
<evidence type="ECO:0000256" key="8">
    <source>
        <dbReference type="SAM" id="SignalP"/>
    </source>
</evidence>
<reference evidence="9" key="1">
    <citation type="journal article" date="2014" name="Int. J. Syst. Evol. Microbiol.">
        <title>Complete genome sequence of Corynebacterium casei LMG S-19264T (=DSM 44701T), isolated from a smear-ripened cheese.</title>
        <authorList>
            <consortium name="US DOE Joint Genome Institute (JGI-PGF)"/>
            <person name="Walter F."/>
            <person name="Albersmeier A."/>
            <person name="Kalinowski J."/>
            <person name="Ruckert C."/>
        </authorList>
    </citation>
    <scope>NUCLEOTIDE SEQUENCE</scope>
    <source>
        <strain evidence="9">KCTC 32422</strain>
    </source>
</reference>
<keyword evidence="4 7" id="KW-0472">Membrane</keyword>
<accession>A0A918RNC3</accession>
<dbReference type="InterPro" id="IPR000527">
    <property type="entry name" value="Flag_Lring"/>
</dbReference>
<sequence>MRGVLIAALALSSPALAGPKPKPGFEAAVPTTQPAPRVADGGIFSVSAGYAPLHDGRRARAVGDPLTIMLVERTTTAKSAGSKTQRGGGFGITPPTAGPLSFLNPNALKASGESSFNGQGNASQTSSLDGEVTVTIAEVRPNGTALVRGEKRLLLSQGQEWIQFAGIVRLADIDADNRIASSRVADARIEYAGDGAVSRASRQGWLSKFFSAISPF</sequence>
<keyword evidence="9" id="KW-0282">Flagellum</keyword>
<comment type="subcellular location">
    <subcellularLocation>
        <location evidence="7">Cell outer membrane</location>
    </subcellularLocation>
    <subcellularLocation>
        <location evidence="7">Bacterial flagellum basal body</location>
    </subcellularLocation>
</comment>
<gene>
    <name evidence="7 9" type="primary">flgH</name>
    <name evidence="9" type="ORF">GCM10011617_29310</name>
</gene>
<dbReference type="PANTHER" id="PTHR34933:SF1">
    <property type="entry name" value="FLAGELLAR L-RING PROTEIN"/>
    <property type="match status" value="1"/>
</dbReference>
<evidence type="ECO:0000256" key="3">
    <source>
        <dbReference type="ARBA" id="ARBA00022729"/>
    </source>
</evidence>
<evidence type="ECO:0000256" key="6">
    <source>
        <dbReference type="ARBA" id="ARBA00023237"/>
    </source>
</evidence>
<evidence type="ECO:0000256" key="5">
    <source>
        <dbReference type="ARBA" id="ARBA00023143"/>
    </source>
</evidence>
<evidence type="ECO:0000313" key="10">
    <source>
        <dbReference type="Proteomes" id="UP000634139"/>
    </source>
</evidence>
<reference evidence="9" key="2">
    <citation type="submission" date="2020-09" db="EMBL/GenBank/DDBJ databases">
        <authorList>
            <person name="Sun Q."/>
            <person name="Kim S."/>
        </authorList>
    </citation>
    <scope>NUCLEOTIDE SEQUENCE</scope>
    <source>
        <strain evidence="9">KCTC 32422</strain>
    </source>
</reference>
<dbReference type="AlphaFoldDB" id="A0A918RNC3"/>
<dbReference type="HAMAP" id="MF_00415">
    <property type="entry name" value="FlgH"/>
    <property type="match status" value="1"/>
</dbReference>
<dbReference type="Pfam" id="PF02107">
    <property type="entry name" value="FlgH"/>
    <property type="match status" value="1"/>
</dbReference>